<dbReference type="Pfam" id="PF00501">
    <property type="entry name" value="AMP-binding"/>
    <property type="match status" value="1"/>
</dbReference>
<dbReference type="PROSITE" id="PS00455">
    <property type="entry name" value="AMP_BINDING"/>
    <property type="match status" value="1"/>
</dbReference>
<evidence type="ECO:0000313" key="3">
    <source>
        <dbReference type="Proteomes" id="UP000501240"/>
    </source>
</evidence>
<dbReference type="SUPFAM" id="SSF56801">
    <property type="entry name" value="Acetyl-CoA synthetase-like"/>
    <property type="match status" value="1"/>
</dbReference>
<organism evidence="2 3">
    <name type="scientific">Actinomadura verrucosospora</name>
    <dbReference type="NCBI Taxonomy" id="46165"/>
    <lineage>
        <taxon>Bacteria</taxon>
        <taxon>Bacillati</taxon>
        <taxon>Actinomycetota</taxon>
        <taxon>Actinomycetes</taxon>
        <taxon>Streptosporangiales</taxon>
        <taxon>Thermomonosporaceae</taxon>
        <taxon>Actinomadura</taxon>
    </lineage>
</organism>
<dbReference type="InterPro" id="IPR045851">
    <property type="entry name" value="AMP-bd_C_sf"/>
</dbReference>
<feature type="domain" description="AMP-dependent synthetase/ligase" evidence="1">
    <location>
        <begin position="10"/>
        <end position="360"/>
    </location>
</feature>
<dbReference type="NCBIfam" id="TIGR01733">
    <property type="entry name" value="AA-adenyl-dom"/>
    <property type="match status" value="1"/>
</dbReference>
<dbReference type="GO" id="GO:0031177">
    <property type="term" value="F:phosphopantetheine binding"/>
    <property type="evidence" value="ECO:0007669"/>
    <property type="project" value="TreeGrafter"/>
</dbReference>
<dbReference type="GO" id="GO:0044550">
    <property type="term" value="P:secondary metabolite biosynthetic process"/>
    <property type="evidence" value="ECO:0007669"/>
    <property type="project" value="TreeGrafter"/>
</dbReference>
<reference evidence="2 3" key="1">
    <citation type="submission" date="2020-05" db="EMBL/GenBank/DDBJ databases">
        <title>Actinomadura verrucosospora NRRL-B18236 (PFL_A860) Genome sequencing and assembly.</title>
        <authorList>
            <person name="Samborskyy M."/>
        </authorList>
    </citation>
    <scope>NUCLEOTIDE SEQUENCE [LARGE SCALE GENOMIC DNA]</scope>
    <source>
        <strain evidence="2 3">NRRL:B18236</strain>
    </source>
</reference>
<evidence type="ECO:0000313" key="2">
    <source>
        <dbReference type="EMBL" id="QKG18501.1"/>
    </source>
</evidence>
<dbReference type="EMBL" id="CP053892">
    <property type="protein sequence ID" value="QKG18501.1"/>
    <property type="molecule type" value="Genomic_DNA"/>
</dbReference>
<dbReference type="GO" id="GO:0043041">
    <property type="term" value="P:amino acid activation for nonribosomal peptide biosynthetic process"/>
    <property type="evidence" value="ECO:0007669"/>
    <property type="project" value="TreeGrafter"/>
</dbReference>
<proteinExistence type="predicted"/>
<protein>
    <submittedName>
        <fullName evidence="2">Peptide synthase amino acid adenylation subunit</fullName>
    </submittedName>
</protein>
<dbReference type="AlphaFoldDB" id="A0A7D3ZG91"/>
<name>A0A7D3ZG91_ACTVE</name>
<dbReference type="Gene3D" id="3.40.50.12780">
    <property type="entry name" value="N-terminal domain of ligase-like"/>
    <property type="match status" value="1"/>
</dbReference>
<keyword evidence="3" id="KW-1185">Reference proteome</keyword>
<gene>
    <name evidence="2" type="ORF">ACTIVE_0135</name>
</gene>
<dbReference type="Proteomes" id="UP000501240">
    <property type="component" value="Chromosome"/>
</dbReference>
<dbReference type="InterPro" id="IPR042099">
    <property type="entry name" value="ANL_N_sf"/>
</dbReference>
<dbReference type="GO" id="GO:0005737">
    <property type="term" value="C:cytoplasm"/>
    <property type="evidence" value="ECO:0007669"/>
    <property type="project" value="TreeGrafter"/>
</dbReference>
<accession>A0A7D3ZG91</accession>
<evidence type="ECO:0000259" key="1">
    <source>
        <dbReference type="Pfam" id="PF00501"/>
    </source>
</evidence>
<dbReference type="RefSeq" id="WP_173091771.1">
    <property type="nucleotide sequence ID" value="NZ_CP053892.1"/>
</dbReference>
<dbReference type="PANTHER" id="PTHR45527:SF1">
    <property type="entry name" value="FATTY ACID SYNTHASE"/>
    <property type="match status" value="1"/>
</dbReference>
<dbReference type="PANTHER" id="PTHR45527">
    <property type="entry name" value="NONRIBOSOMAL PEPTIDE SYNTHETASE"/>
    <property type="match status" value="1"/>
</dbReference>
<dbReference type="Gene3D" id="3.30.300.30">
    <property type="match status" value="1"/>
</dbReference>
<dbReference type="InterPro" id="IPR010071">
    <property type="entry name" value="AA_adenyl_dom"/>
</dbReference>
<sequence length="513" mass="55267">MTERTLHEWFADAASRHPDETALEAGGETLTYRELDGAAERVAAALAAARGPRPKRVGLAAERIPLTYAGYLAALRLGATVVPLNPVFPAERNETIARSADVDVVITGEEPSGPLREGPWAIVRGDALRNSVGGGAGAPPVADDPEPVAYILFTSGSTGAPKGVPIEHRNVSPYLAYNIERYGAGPGCRFSQTFDLTFDPSVFDMFVAWGSGSTLVVPAKDEVGDPAGFVRDRGITHWFSVPSVISLARRMRRLPPGSMPDLRWSLFAGEQLTTRQAAAWREAAPASTLENLYGPTELTITCSGHRLPADPASWPATRNGTVPIGEVYPSLESVILDEDGRPAEEGELCVRGVQRFPGYFDPADDKGRFVSYEPGGGGPGTPYDGSEPLTDRHWYRTGDRVERGPDGALVHLGRLDGQVKIHGYRVELGEIEAVLRGHRAVEDAVALVAGEGDAADLRVAYTGDEVPARELREHAGRSLPWYMVPRAFTRMHGFPLNPNGKVDRRRIEALAGA</sequence>
<dbReference type="InterPro" id="IPR020845">
    <property type="entry name" value="AMP-binding_CS"/>
</dbReference>
<dbReference type="InterPro" id="IPR000873">
    <property type="entry name" value="AMP-dep_synth/lig_dom"/>
</dbReference>